<dbReference type="PROSITE" id="PS00086">
    <property type="entry name" value="CYTOCHROME_P450"/>
    <property type="match status" value="1"/>
</dbReference>
<keyword evidence="4 8" id="KW-0560">Oxidoreductase</keyword>
<feature type="transmembrane region" description="Helical" evidence="9">
    <location>
        <begin position="16"/>
        <end position="36"/>
    </location>
</feature>
<dbReference type="SUPFAM" id="SSF48264">
    <property type="entry name" value="Cytochrome P450"/>
    <property type="match status" value="1"/>
</dbReference>
<evidence type="ECO:0000256" key="6">
    <source>
        <dbReference type="ARBA" id="ARBA00023033"/>
    </source>
</evidence>
<dbReference type="PANTHER" id="PTHR46206">
    <property type="entry name" value="CYTOCHROME P450"/>
    <property type="match status" value="1"/>
</dbReference>
<keyword evidence="7 8" id="KW-0349">Heme</keyword>
<keyword evidence="6 8" id="KW-0503">Monooxygenase</keyword>
<dbReference type="GO" id="GO:0016705">
    <property type="term" value="F:oxidoreductase activity, acting on paired donors, with incorporation or reduction of molecular oxygen"/>
    <property type="evidence" value="ECO:0007669"/>
    <property type="project" value="InterPro"/>
</dbReference>
<keyword evidence="5 7" id="KW-0408">Iron</keyword>
<dbReference type="InterPro" id="IPR036396">
    <property type="entry name" value="Cyt_P450_sf"/>
</dbReference>
<sequence>MADIQQGVLHLVQDKLPLVLSTAAVFVAVILFQTFLAKNPLDAIPEVGTELGSNEKRRQAFLFNSRALYTEGYQKFKDGVFRIVTSRSKSPVVVVAPKYLAELKKLPDDVLSFDGAIEESMHAKYTLLDVGNPAIPHTVKASLTPALPRLSPALSDEVRLSFLSELPPCEGWTPIRINQKLLRIVAMVSGRIFIGSELCRDEEYLDAAISYTIELTQARGAVDKLAPWKRPFLASRLPEVRRVAERFKQADAFLRPVVEARKKLGPDEKPDDMLQWVMDNQGRFGDDSSAKLARLQLGLSFAAIHTTTMTATNAFYNLAAHPEITTDLRSEIRDVLAAHDGVMSAPALQAMKKVDSFLKETLRFDPPGVASFQRKVLRQFTLSSGQTIPAGVVIEVPSMAISRDAAIFPDPERFDHLRFYKLRQDARERGEAETAAQNQFVSVSQSSLTFGYGRHACPGRFLAANEIKMIVATAVLLYDMRLVDGVTERYPNLVFGSTSVPDPTKEVLFKRVAE</sequence>
<accession>A0AAJ0F7Y7</accession>
<dbReference type="PRINTS" id="PR00465">
    <property type="entry name" value="EP450IV"/>
</dbReference>
<name>A0AAJ0F7Y7_9PEZI</name>
<dbReference type="Gene3D" id="1.10.630.10">
    <property type="entry name" value="Cytochrome P450"/>
    <property type="match status" value="1"/>
</dbReference>
<evidence type="ECO:0000256" key="5">
    <source>
        <dbReference type="ARBA" id="ARBA00023004"/>
    </source>
</evidence>
<protein>
    <submittedName>
        <fullName evidence="10">Cytochrome P450 E-class, group IV</fullName>
    </submittedName>
</protein>
<dbReference type="InterPro" id="IPR002403">
    <property type="entry name" value="Cyt_P450_E_grp-IV"/>
</dbReference>
<dbReference type="Proteomes" id="UP001239445">
    <property type="component" value="Unassembled WGS sequence"/>
</dbReference>
<evidence type="ECO:0000256" key="3">
    <source>
        <dbReference type="ARBA" id="ARBA00022723"/>
    </source>
</evidence>
<keyword evidence="3 7" id="KW-0479">Metal-binding</keyword>
<evidence type="ECO:0000313" key="11">
    <source>
        <dbReference type="Proteomes" id="UP001239445"/>
    </source>
</evidence>
<dbReference type="GO" id="GO:0004497">
    <property type="term" value="F:monooxygenase activity"/>
    <property type="evidence" value="ECO:0007669"/>
    <property type="project" value="UniProtKB-KW"/>
</dbReference>
<gene>
    <name evidence="10" type="ORF">QBC47DRAFT_404167</name>
</gene>
<dbReference type="AlphaFoldDB" id="A0AAJ0F7Y7"/>
<reference evidence="10" key="1">
    <citation type="submission" date="2023-06" db="EMBL/GenBank/DDBJ databases">
        <title>Genome-scale phylogeny and comparative genomics of the fungal order Sordariales.</title>
        <authorList>
            <consortium name="Lawrence Berkeley National Laboratory"/>
            <person name="Hensen N."/>
            <person name="Bonometti L."/>
            <person name="Westerberg I."/>
            <person name="Brannstrom I.O."/>
            <person name="Guillou S."/>
            <person name="Cros-Aarteil S."/>
            <person name="Calhoun S."/>
            <person name="Haridas S."/>
            <person name="Kuo A."/>
            <person name="Mondo S."/>
            <person name="Pangilinan J."/>
            <person name="Riley R."/>
            <person name="Labutti K."/>
            <person name="Andreopoulos B."/>
            <person name="Lipzen A."/>
            <person name="Chen C."/>
            <person name="Yanf M."/>
            <person name="Daum C."/>
            <person name="Ng V."/>
            <person name="Clum A."/>
            <person name="Steindorff A."/>
            <person name="Ohm R."/>
            <person name="Martin F."/>
            <person name="Silar P."/>
            <person name="Natvig D."/>
            <person name="Lalanne C."/>
            <person name="Gautier V."/>
            <person name="Ament-Velasquez S.L."/>
            <person name="Kruys A."/>
            <person name="Hutchinson M.I."/>
            <person name="Powell A.J."/>
            <person name="Barry K."/>
            <person name="Miller A.N."/>
            <person name="Grigoriev I.V."/>
            <person name="Debuchy R."/>
            <person name="Gladieux P."/>
            <person name="Thoren M.H."/>
            <person name="Johannesson H."/>
        </authorList>
    </citation>
    <scope>NUCLEOTIDE SEQUENCE</scope>
    <source>
        <strain evidence="10">PSN4</strain>
    </source>
</reference>
<evidence type="ECO:0000256" key="9">
    <source>
        <dbReference type="SAM" id="Phobius"/>
    </source>
</evidence>
<evidence type="ECO:0000256" key="8">
    <source>
        <dbReference type="RuleBase" id="RU000461"/>
    </source>
</evidence>
<dbReference type="InterPro" id="IPR001128">
    <property type="entry name" value="Cyt_P450"/>
</dbReference>
<dbReference type="GO" id="GO:0020037">
    <property type="term" value="F:heme binding"/>
    <property type="evidence" value="ECO:0007669"/>
    <property type="project" value="InterPro"/>
</dbReference>
<evidence type="ECO:0000256" key="1">
    <source>
        <dbReference type="ARBA" id="ARBA00001971"/>
    </source>
</evidence>
<proteinExistence type="inferred from homology"/>
<evidence type="ECO:0000256" key="2">
    <source>
        <dbReference type="ARBA" id="ARBA00010617"/>
    </source>
</evidence>
<dbReference type="PANTHER" id="PTHR46206:SF7">
    <property type="entry name" value="P450, PUTATIVE (EUROFUNG)-RELATED"/>
    <property type="match status" value="1"/>
</dbReference>
<dbReference type="EMBL" id="MU839837">
    <property type="protein sequence ID" value="KAK1753823.1"/>
    <property type="molecule type" value="Genomic_DNA"/>
</dbReference>
<keyword evidence="9" id="KW-0472">Membrane</keyword>
<dbReference type="GO" id="GO:0005506">
    <property type="term" value="F:iron ion binding"/>
    <property type="evidence" value="ECO:0007669"/>
    <property type="project" value="InterPro"/>
</dbReference>
<dbReference type="InterPro" id="IPR017972">
    <property type="entry name" value="Cyt_P450_CS"/>
</dbReference>
<dbReference type="Pfam" id="PF00067">
    <property type="entry name" value="p450"/>
    <property type="match status" value="1"/>
</dbReference>
<evidence type="ECO:0000313" key="10">
    <source>
        <dbReference type="EMBL" id="KAK1753823.1"/>
    </source>
</evidence>
<keyword evidence="9" id="KW-1133">Transmembrane helix</keyword>
<dbReference type="CDD" id="cd11041">
    <property type="entry name" value="CYP503A1-like"/>
    <property type="match status" value="1"/>
</dbReference>
<comment type="caution">
    <text evidence="10">The sequence shown here is derived from an EMBL/GenBank/DDBJ whole genome shotgun (WGS) entry which is preliminary data.</text>
</comment>
<feature type="binding site" description="axial binding residue" evidence="7">
    <location>
        <position position="457"/>
    </location>
    <ligand>
        <name>heme</name>
        <dbReference type="ChEBI" id="CHEBI:30413"/>
    </ligand>
    <ligandPart>
        <name>Fe</name>
        <dbReference type="ChEBI" id="CHEBI:18248"/>
    </ligandPart>
</feature>
<comment type="similarity">
    <text evidence="2 8">Belongs to the cytochrome P450 family.</text>
</comment>
<comment type="cofactor">
    <cofactor evidence="1 7">
        <name>heme</name>
        <dbReference type="ChEBI" id="CHEBI:30413"/>
    </cofactor>
</comment>
<evidence type="ECO:0000256" key="4">
    <source>
        <dbReference type="ARBA" id="ARBA00023002"/>
    </source>
</evidence>
<evidence type="ECO:0000256" key="7">
    <source>
        <dbReference type="PIRSR" id="PIRSR602403-1"/>
    </source>
</evidence>
<keyword evidence="9" id="KW-0812">Transmembrane</keyword>
<keyword evidence="11" id="KW-1185">Reference proteome</keyword>
<organism evidence="10 11">
    <name type="scientific">Echria macrotheca</name>
    <dbReference type="NCBI Taxonomy" id="438768"/>
    <lineage>
        <taxon>Eukaryota</taxon>
        <taxon>Fungi</taxon>
        <taxon>Dikarya</taxon>
        <taxon>Ascomycota</taxon>
        <taxon>Pezizomycotina</taxon>
        <taxon>Sordariomycetes</taxon>
        <taxon>Sordariomycetidae</taxon>
        <taxon>Sordariales</taxon>
        <taxon>Schizotheciaceae</taxon>
        <taxon>Echria</taxon>
    </lineage>
</organism>